<evidence type="ECO:0000313" key="3">
    <source>
        <dbReference type="Proteomes" id="UP000886998"/>
    </source>
</evidence>
<keyword evidence="1" id="KW-1133">Transmembrane helix</keyword>
<keyword evidence="1" id="KW-0812">Transmembrane</keyword>
<reference evidence="2" key="1">
    <citation type="submission" date="2020-08" db="EMBL/GenBank/DDBJ databases">
        <title>Multicomponent nature underlies the extraordinary mechanical properties of spider dragline silk.</title>
        <authorList>
            <person name="Kono N."/>
            <person name="Nakamura H."/>
            <person name="Mori M."/>
            <person name="Yoshida Y."/>
            <person name="Ohtoshi R."/>
            <person name="Malay A.D."/>
            <person name="Moran D.A.P."/>
            <person name="Tomita M."/>
            <person name="Numata K."/>
            <person name="Arakawa K."/>
        </authorList>
    </citation>
    <scope>NUCLEOTIDE SEQUENCE</scope>
</reference>
<comment type="caution">
    <text evidence="2">The sequence shown here is derived from an EMBL/GenBank/DDBJ whole genome shotgun (WGS) entry which is preliminary data.</text>
</comment>
<keyword evidence="1" id="KW-0472">Membrane</keyword>
<evidence type="ECO:0000256" key="1">
    <source>
        <dbReference type="SAM" id="Phobius"/>
    </source>
</evidence>
<keyword evidence="3" id="KW-1185">Reference proteome</keyword>
<accession>A0A8X7C4H3</accession>
<proteinExistence type="predicted"/>
<protein>
    <submittedName>
        <fullName evidence="2">Uncharacterized protein</fullName>
    </submittedName>
</protein>
<feature type="transmembrane region" description="Helical" evidence="1">
    <location>
        <begin position="81"/>
        <end position="99"/>
    </location>
</feature>
<sequence length="112" mass="12953">MTLVIMQHDRSKKDFLTKCVAFPYNGSRLSVNRILNVSFTDFEKRGALQISPKLEASYSQRKFGPLSLSSYTVAKDMPMRLLVFYFSMYAMFCIVLYLMHSCDIKQAFILAQ</sequence>
<evidence type="ECO:0000313" key="2">
    <source>
        <dbReference type="EMBL" id="GFY56866.1"/>
    </source>
</evidence>
<dbReference type="AlphaFoldDB" id="A0A8X7C4H3"/>
<gene>
    <name evidence="2" type="ORF">TNIN_473841</name>
</gene>
<organism evidence="2 3">
    <name type="scientific">Trichonephila inaurata madagascariensis</name>
    <dbReference type="NCBI Taxonomy" id="2747483"/>
    <lineage>
        <taxon>Eukaryota</taxon>
        <taxon>Metazoa</taxon>
        <taxon>Ecdysozoa</taxon>
        <taxon>Arthropoda</taxon>
        <taxon>Chelicerata</taxon>
        <taxon>Arachnida</taxon>
        <taxon>Araneae</taxon>
        <taxon>Araneomorphae</taxon>
        <taxon>Entelegynae</taxon>
        <taxon>Araneoidea</taxon>
        <taxon>Nephilidae</taxon>
        <taxon>Trichonephila</taxon>
        <taxon>Trichonephila inaurata</taxon>
    </lineage>
</organism>
<name>A0A8X7C4H3_9ARAC</name>
<dbReference type="Proteomes" id="UP000886998">
    <property type="component" value="Unassembled WGS sequence"/>
</dbReference>
<dbReference type="EMBL" id="BMAV01011188">
    <property type="protein sequence ID" value="GFY56866.1"/>
    <property type="molecule type" value="Genomic_DNA"/>
</dbReference>